<feature type="signal peptide" evidence="1">
    <location>
        <begin position="1"/>
        <end position="30"/>
    </location>
</feature>
<evidence type="ECO:0000256" key="1">
    <source>
        <dbReference type="SAM" id="SignalP"/>
    </source>
</evidence>
<proteinExistence type="predicted"/>
<dbReference type="AlphaFoldDB" id="A0A841BMT8"/>
<gene>
    <name evidence="2" type="ORF">F4553_001540</name>
</gene>
<dbReference type="Proteomes" id="UP000587527">
    <property type="component" value="Unassembled WGS sequence"/>
</dbReference>
<comment type="caution">
    <text evidence="2">The sequence shown here is derived from an EMBL/GenBank/DDBJ whole genome shotgun (WGS) entry which is preliminary data.</text>
</comment>
<name>A0A841BMT8_9ACTN</name>
<sequence length="178" mass="18062">MRQPVPTSPTEVIMSRLLSTVARLALPAFCAISVSLIAAAPAAAATPVGPNQYFAGNVNGSYASSPIRVACPSTSPTATGHPLPNQYVYASLAPTTPTLDIGYTGAAATSLVVTLRFSNSTSGNVYTVGSLAAYDTRLAIPTALTLPCSGSGLAYFTPRAASSTSRADTVAVTIEAHP</sequence>
<feature type="chain" id="PRO_5038525986" evidence="1">
    <location>
        <begin position="31"/>
        <end position="178"/>
    </location>
</feature>
<dbReference type="EMBL" id="JACHMN010000002">
    <property type="protein sequence ID" value="MBB5868161.1"/>
    <property type="molecule type" value="Genomic_DNA"/>
</dbReference>
<protein>
    <submittedName>
        <fullName evidence="2">Uncharacterized protein</fullName>
    </submittedName>
</protein>
<evidence type="ECO:0000313" key="3">
    <source>
        <dbReference type="Proteomes" id="UP000587527"/>
    </source>
</evidence>
<keyword evidence="1" id="KW-0732">Signal</keyword>
<dbReference type="RefSeq" id="WP_184833887.1">
    <property type="nucleotide sequence ID" value="NZ_JACHMN010000002.1"/>
</dbReference>
<accession>A0A841BMT8</accession>
<keyword evidence="3" id="KW-1185">Reference proteome</keyword>
<evidence type="ECO:0000313" key="2">
    <source>
        <dbReference type="EMBL" id="MBB5868161.1"/>
    </source>
</evidence>
<reference evidence="2 3" key="1">
    <citation type="submission" date="2020-08" db="EMBL/GenBank/DDBJ databases">
        <title>Sequencing the genomes of 1000 actinobacteria strains.</title>
        <authorList>
            <person name="Klenk H.-P."/>
        </authorList>
    </citation>
    <scope>NUCLEOTIDE SEQUENCE [LARGE SCALE GENOMIC DNA]</scope>
    <source>
        <strain evidence="2 3">DSM 45362</strain>
    </source>
</reference>
<organism evidence="2 3">
    <name type="scientific">Allocatelliglobosispora scoriae</name>
    <dbReference type="NCBI Taxonomy" id="643052"/>
    <lineage>
        <taxon>Bacteria</taxon>
        <taxon>Bacillati</taxon>
        <taxon>Actinomycetota</taxon>
        <taxon>Actinomycetes</taxon>
        <taxon>Micromonosporales</taxon>
        <taxon>Micromonosporaceae</taxon>
        <taxon>Allocatelliglobosispora</taxon>
    </lineage>
</organism>